<proteinExistence type="inferred from homology"/>
<name>H2Y8A9_CIOSA</name>
<keyword evidence="8" id="KW-0804">Transcription</keyword>
<evidence type="ECO:0000313" key="11">
    <source>
        <dbReference type="Proteomes" id="UP000007875"/>
    </source>
</evidence>
<evidence type="ECO:0000256" key="7">
    <source>
        <dbReference type="ARBA" id="ARBA00023158"/>
    </source>
</evidence>
<evidence type="ECO:0000256" key="2">
    <source>
        <dbReference type="ARBA" id="ARBA00004496"/>
    </source>
</evidence>
<keyword evidence="7" id="KW-0943">RNA-mediated gene silencing</keyword>
<dbReference type="STRING" id="51511.ENSCSAVP00000001557"/>
<dbReference type="PANTHER" id="PTHR15975">
    <property type="entry name" value="CCR4-NOT TRANSCRIPTION COMPLEX SUBUNIT 11"/>
    <property type="match status" value="1"/>
</dbReference>
<accession>H2Y8A9</accession>
<dbReference type="GO" id="GO:0005634">
    <property type="term" value="C:nucleus"/>
    <property type="evidence" value="ECO:0007669"/>
    <property type="project" value="UniProtKB-SubCell"/>
</dbReference>
<sequence length="451" mass="50822">MSLSLKELSNLLGFLQEEEIANQQFESFSPALQRAGFNKQDHFRVASSVVLLLQHKDLLTGQHQRLAAMYLLYDMYKNEPVAANPFAPVFTHLLQPSGQDEHIICNSKNQTYPTAFGKIPPLTLQEKSFLSQLISGPTKDLLKKTPATILSNTGSNNHNFDLSGLQLSLVEKQSQLPASDKAGISCVISNPDAFDISSITSKSKQKVIESLLTGSNAPTIQNLRPEFIRPAPPLHPCADEMVWMNPIDYSWLNFTWDTSMGQNINTGVEVKRLMAKAFKNPLTVPQQNQLLQELNNDQKLVYHVGLTPTKLPDLVENNPLVAIEVLLMLMQSSQITEYFTVLVNMEMSLHSMEVVNRLTTAVELPTEFIHLYISNCISTCETIKDKYMQNRLVRLVCVFLQSLIRNRIINVTELFIEVQAFCIEFSRIREAAGLFRLLKQLDNGDGENIKK</sequence>
<keyword evidence="9" id="KW-0539">Nucleus</keyword>
<dbReference type="Ensembl" id="ENSCSAVT00000001577.1">
    <property type="protein sequence ID" value="ENSCSAVP00000001557.1"/>
    <property type="gene ID" value="ENSCSAVG00000000886.1"/>
</dbReference>
<dbReference type="FunCoup" id="H2Y8A9">
    <property type="interactions" value="410"/>
</dbReference>
<keyword evidence="11" id="KW-1185">Reference proteome</keyword>
<evidence type="ECO:0000256" key="6">
    <source>
        <dbReference type="ARBA" id="ARBA00023015"/>
    </source>
</evidence>
<evidence type="ECO:0000256" key="1">
    <source>
        <dbReference type="ARBA" id="ARBA00004123"/>
    </source>
</evidence>
<organism evidence="10 11">
    <name type="scientific">Ciona savignyi</name>
    <name type="common">Pacific transparent sea squirt</name>
    <dbReference type="NCBI Taxonomy" id="51511"/>
    <lineage>
        <taxon>Eukaryota</taxon>
        <taxon>Metazoa</taxon>
        <taxon>Chordata</taxon>
        <taxon>Tunicata</taxon>
        <taxon>Ascidiacea</taxon>
        <taxon>Phlebobranchia</taxon>
        <taxon>Cionidae</taxon>
        <taxon>Ciona</taxon>
    </lineage>
</organism>
<protein>
    <recommendedName>
        <fullName evidence="4">CCR4-NOT transcription complex subunit 11</fullName>
    </recommendedName>
</protein>
<reference evidence="10" key="2">
    <citation type="submission" date="2025-08" db="UniProtKB">
        <authorList>
            <consortium name="Ensembl"/>
        </authorList>
    </citation>
    <scope>IDENTIFICATION</scope>
</reference>
<comment type="similarity">
    <text evidence="3">Belongs to the CNOT11 family.</text>
</comment>
<evidence type="ECO:0000256" key="3">
    <source>
        <dbReference type="ARBA" id="ARBA00008030"/>
    </source>
</evidence>
<keyword evidence="6" id="KW-0805">Transcription regulation</keyword>
<reference evidence="10" key="3">
    <citation type="submission" date="2025-09" db="UniProtKB">
        <authorList>
            <consortium name="Ensembl"/>
        </authorList>
    </citation>
    <scope>IDENTIFICATION</scope>
</reference>
<comment type="subcellular location">
    <subcellularLocation>
        <location evidence="2">Cytoplasm</location>
    </subcellularLocation>
    <subcellularLocation>
        <location evidence="1">Nucleus</location>
    </subcellularLocation>
</comment>
<dbReference type="Pfam" id="PF10155">
    <property type="entry name" value="CNOT11"/>
    <property type="match status" value="1"/>
</dbReference>
<dbReference type="PANTHER" id="PTHR15975:SF0">
    <property type="entry name" value="CCR4-NOT TRANSCRIPTION COMPLEX SUBUNIT 11"/>
    <property type="match status" value="1"/>
</dbReference>
<dbReference type="Proteomes" id="UP000007875">
    <property type="component" value="Unassembled WGS sequence"/>
</dbReference>
<dbReference type="GO" id="GO:0005737">
    <property type="term" value="C:cytoplasm"/>
    <property type="evidence" value="ECO:0007669"/>
    <property type="project" value="UniProtKB-SubCell"/>
</dbReference>
<dbReference type="AlphaFoldDB" id="H2Y8A9"/>
<reference evidence="11" key="1">
    <citation type="submission" date="2003-08" db="EMBL/GenBank/DDBJ databases">
        <authorList>
            <person name="Birren B."/>
            <person name="Nusbaum C."/>
            <person name="Abebe A."/>
            <person name="Abouelleil A."/>
            <person name="Adekoya E."/>
            <person name="Ait-zahra M."/>
            <person name="Allen N."/>
            <person name="Allen T."/>
            <person name="An P."/>
            <person name="Anderson M."/>
            <person name="Anderson S."/>
            <person name="Arachchi H."/>
            <person name="Armbruster J."/>
            <person name="Bachantsang P."/>
            <person name="Baldwin J."/>
            <person name="Barry A."/>
            <person name="Bayul T."/>
            <person name="Blitshsteyn B."/>
            <person name="Bloom T."/>
            <person name="Blye J."/>
            <person name="Boguslavskiy L."/>
            <person name="Borowsky M."/>
            <person name="Boukhgalter B."/>
            <person name="Brunache A."/>
            <person name="Butler J."/>
            <person name="Calixte N."/>
            <person name="Calvo S."/>
            <person name="Camarata J."/>
            <person name="Campo K."/>
            <person name="Chang J."/>
            <person name="Cheshatsang Y."/>
            <person name="Citroen M."/>
            <person name="Collymore A."/>
            <person name="Considine T."/>
            <person name="Cook A."/>
            <person name="Cooke P."/>
            <person name="Corum B."/>
            <person name="Cuomo C."/>
            <person name="David R."/>
            <person name="Dawoe T."/>
            <person name="Degray S."/>
            <person name="Dodge S."/>
            <person name="Dooley K."/>
            <person name="Dorje P."/>
            <person name="Dorjee K."/>
            <person name="Dorris L."/>
            <person name="Duffey N."/>
            <person name="Dupes A."/>
            <person name="Elkins T."/>
            <person name="Engels R."/>
            <person name="Erickson J."/>
            <person name="Farina A."/>
            <person name="Faro S."/>
            <person name="Ferreira P."/>
            <person name="Fischer H."/>
            <person name="Fitzgerald M."/>
            <person name="Foley K."/>
            <person name="Gage D."/>
            <person name="Galagan J."/>
            <person name="Gearin G."/>
            <person name="Gnerre S."/>
            <person name="Gnirke A."/>
            <person name="Goyette A."/>
            <person name="Graham J."/>
            <person name="Grandbois E."/>
            <person name="Gyaltsen K."/>
            <person name="Hafez N."/>
            <person name="Hagopian D."/>
            <person name="Hagos B."/>
            <person name="Hall J."/>
            <person name="Hatcher B."/>
            <person name="Heller A."/>
            <person name="Higgins H."/>
            <person name="Honan T."/>
            <person name="Horn A."/>
            <person name="Houde N."/>
            <person name="Hughes L."/>
            <person name="Hulme W."/>
            <person name="Husby E."/>
            <person name="Iliev I."/>
            <person name="Jaffe D."/>
            <person name="Jones C."/>
            <person name="Kamal M."/>
            <person name="Kamat A."/>
            <person name="Kamvysselis M."/>
            <person name="Karlsson E."/>
            <person name="Kells C."/>
            <person name="Kieu A."/>
            <person name="Kisner P."/>
            <person name="Kodira C."/>
            <person name="Kulbokas E."/>
            <person name="Labutti K."/>
            <person name="Lama D."/>
            <person name="Landers T."/>
            <person name="Leger J."/>
            <person name="Levine S."/>
            <person name="Lewis D."/>
            <person name="Lewis T."/>
            <person name="Lindblad-toh K."/>
            <person name="Liu X."/>
            <person name="Lokyitsang T."/>
            <person name="Lokyitsang Y."/>
            <person name="Lucien O."/>
            <person name="Lui A."/>
            <person name="Ma L.J."/>
            <person name="Mabbitt R."/>
            <person name="Macdonald J."/>
            <person name="Maclean C."/>
            <person name="Major J."/>
            <person name="Manning J."/>
            <person name="Marabella R."/>
            <person name="Maru K."/>
            <person name="Matthews C."/>
            <person name="Mauceli E."/>
            <person name="Mccarthy M."/>
            <person name="Mcdonough S."/>
            <person name="Mcghee T."/>
            <person name="Meldrim J."/>
            <person name="Meneus L."/>
            <person name="Mesirov J."/>
            <person name="Mihalev A."/>
            <person name="Mihova T."/>
            <person name="Mikkelsen T."/>
            <person name="Mlenga V."/>
            <person name="Moru K."/>
            <person name="Mozes J."/>
            <person name="Mulrain L."/>
            <person name="Munson G."/>
            <person name="Naylor J."/>
            <person name="Newes C."/>
            <person name="Nguyen C."/>
            <person name="Nguyen N."/>
            <person name="Nguyen T."/>
            <person name="Nicol R."/>
            <person name="Nielsen C."/>
            <person name="Nizzari M."/>
            <person name="Norbu C."/>
            <person name="Norbu N."/>
            <person name="O'donnell P."/>
            <person name="Okoawo O."/>
            <person name="O'leary S."/>
            <person name="Omotosho B."/>
            <person name="O'neill K."/>
            <person name="Osman S."/>
            <person name="Parker S."/>
            <person name="Perrin D."/>
            <person name="Phunkhang P."/>
            <person name="Piqani B."/>
            <person name="Purcell S."/>
            <person name="Rachupka T."/>
            <person name="Ramasamy U."/>
            <person name="Rameau R."/>
            <person name="Ray V."/>
            <person name="Raymond C."/>
            <person name="Retta R."/>
            <person name="Richardson S."/>
            <person name="Rise C."/>
            <person name="Rodriguez J."/>
            <person name="Rogers J."/>
            <person name="Rogov P."/>
            <person name="Rutman M."/>
            <person name="Schupbach R."/>
            <person name="Seaman C."/>
            <person name="Settipalli S."/>
            <person name="Sharpe T."/>
            <person name="Sheridan J."/>
            <person name="Sherpa N."/>
            <person name="Shi J."/>
            <person name="Smirnov S."/>
            <person name="Smith C."/>
            <person name="Sougnez C."/>
            <person name="Spencer B."/>
            <person name="Stalker J."/>
            <person name="Stange-thomann N."/>
            <person name="Stavropoulos S."/>
            <person name="Stetson K."/>
            <person name="Stone C."/>
            <person name="Stone S."/>
            <person name="Stubbs M."/>
            <person name="Talamas J."/>
            <person name="Tchuinga P."/>
            <person name="Tenzing P."/>
            <person name="Tesfaye S."/>
            <person name="Theodore J."/>
            <person name="Thoulutsang Y."/>
            <person name="Topham K."/>
            <person name="Towey S."/>
            <person name="Tsamla T."/>
            <person name="Tsomo N."/>
            <person name="Vallee D."/>
            <person name="Vassiliev H."/>
            <person name="Venkataraman V."/>
            <person name="Vinson J."/>
            <person name="Vo A."/>
            <person name="Wade C."/>
            <person name="Wang S."/>
            <person name="Wangchuk T."/>
            <person name="Wangdi T."/>
            <person name="Whittaker C."/>
            <person name="Wilkinson J."/>
            <person name="Wu Y."/>
            <person name="Wyman D."/>
            <person name="Yadav S."/>
            <person name="Yang S."/>
            <person name="Yang X."/>
            <person name="Yeager S."/>
            <person name="Yee E."/>
            <person name="Young G."/>
            <person name="Zainoun J."/>
            <person name="Zembeck L."/>
            <person name="Zimmer A."/>
            <person name="Zody M."/>
            <person name="Lander E."/>
        </authorList>
    </citation>
    <scope>NUCLEOTIDE SEQUENCE [LARGE SCALE GENOMIC DNA]</scope>
</reference>
<dbReference type="InParanoid" id="H2Y8A9"/>
<dbReference type="GeneTree" id="ENSGT00390000006356"/>
<evidence type="ECO:0000313" key="10">
    <source>
        <dbReference type="Ensembl" id="ENSCSAVP00000001557.1"/>
    </source>
</evidence>
<dbReference type="GO" id="GO:0031047">
    <property type="term" value="P:regulatory ncRNA-mediated gene silencing"/>
    <property type="evidence" value="ECO:0007669"/>
    <property type="project" value="UniProtKB-KW"/>
</dbReference>
<dbReference type="GO" id="GO:0030014">
    <property type="term" value="C:CCR4-NOT complex"/>
    <property type="evidence" value="ECO:0007669"/>
    <property type="project" value="InterPro"/>
</dbReference>
<evidence type="ECO:0000256" key="9">
    <source>
        <dbReference type="ARBA" id="ARBA00023242"/>
    </source>
</evidence>
<dbReference type="HOGENOM" id="CLU_028648_0_1_1"/>
<keyword evidence="5" id="KW-0963">Cytoplasm</keyword>
<evidence type="ECO:0000256" key="5">
    <source>
        <dbReference type="ARBA" id="ARBA00022490"/>
    </source>
</evidence>
<dbReference type="eggNOG" id="KOG4508">
    <property type="taxonomic scope" value="Eukaryota"/>
</dbReference>
<evidence type="ECO:0000256" key="8">
    <source>
        <dbReference type="ARBA" id="ARBA00023163"/>
    </source>
</evidence>
<dbReference type="InterPro" id="IPR019312">
    <property type="entry name" value="CNOT11"/>
</dbReference>
<dbReference type="OMA" id="PDHSVQW"/>
<evidence type="ECO:0000256" key="4">
    <source>
        <dbReference type="ARBA" id="ARBA00014872"/>
    </source>
</evidence>